<evidence type="ECO:0008006" key="4">
    <source>
        <dbReference type="Google" id="ProtNLM"/>
    </source>
</evidence>
<name>A0ABD6EXG5_9BILA</name>
<keyword evidence="1" id="KW-0472">Membrane</keyword>
<dbReference type="AlphaFoldDB" id="A0ABD6EXG5"/>
<dbReference type="InterPro" id="IPR007369">
    <property type="entry name" value="Peptidase_A22B_SPP"/>
</dbReference>
<keyword evidence="1" id="KW-0812">Transmembrane</keyword>
<feature type="transmembrane region" description="Helical" evidence="1">
    <location>
        <begin position="34"/>
        <end position="52"/>
    </location>
</feature>
<evidence type="ECO:0000313" key="2">
    <source>
        <dbReference type="EMBL" id="MFH4984468.1"/>
    </source>
</evidence>
<keyword evidence="1" id="KW-1133">Transmembrane helix</keyword>
<dbReference type="Pfam" id="PF04258">
    <property type="entry name" value="Peptidase_A22B"/>
    <property type="match status" value="1"/>
</dbReference>
<reference evidence="2 3" key="1">
    <citation type="submission" date="2024-08" db="EMBL/GenBank/DDBJ databases">
        <title>Gnathostoma spinigerum genome.</title>
        <authorList>
            <person name="Gonzalez-Bertolin B."/>
            <person name="Monzon S."/>
            <person name="Zaballos A."/>
            <person name="Jimenez P."/>
            <person name="Dekumyoy P."/>
            <person name="Varona S."/>
            <person name="Cuesta I."/>
            <person name="Sumanam S."/>
            <person name="Adisakwattana P."/>
            <person name="Gasser R.B."/>
            <person name="Hernandez-Gonzalez A."/>
            <person name="Young N.D."/>
            <person name="Perteguer M.J."/>
        </authorList>
    </citation>
    <scope>NUCLEOTIDE SEQUENCE [LARGE SCALE GENOMIC DNA]</scope>
    <source>
        <strain evidence="2">AL3</strain>
        <tissue evidence="2">Liver</tissue>
    </source>
</reference>
<proteinExistence type="predicted"/>
<organism evidence="2 3">
    <name type="scientific">Gnathostoma spinigerum</name>
    <dbReference type="NCBI Taxonomy" id="75299"/>
    <lineage>
        <taxon>Eukaryota</taxon>
        <taxon>Metazoa</taxon>
        <taxon>Ecdysozoa</taxon>
        <taxon>Nematoda</taxon>
        <taxon>Chromadorea</taxon>
        <taxon>Rhabditida</taxon>
        <taxon>Spirurina</taxon>
        <taxon>Gnathostomatomorpha</taxon>
        <taxon>Gnathostomatoidea</taxon>
        <taxon>Gnathostomatidae</taxon>
        <taxon>Gnathostoma</taxon>
    </lineage>
</organism>
<dbReference type="EMBL" id="JBGFUD010017802">
    <property type="protein sequence ID" value="MFH4984468.1"/>
    <property type="molecule type" value="Genomic_DNA"/>
</dbReference>
<protein>
    <recommendedName>
        <fullName evidence="4">Signal peptide peptidase-like 2B</fullName>
    </recommendedName>
</protein>
<dbReference type="PANTHER" id="PTHR12174:SF103">
    <property type="entry name" value="INTRAMEMBRANE PROTEASE (IMPAS) FAMILY"/>
    <property type="match status" value="1"/>
</dbReference>
<feature type="transmembrane region" description="Helical" evidence="1">
    <location>
        <begin position="85"/>
        <end position="103"/>
    </location>
</feature>
<gene>
    <name evidence="2" type="ORF">AB6A40_011177</name>
</gene>
<accession>A0ABD6EXG5</accession>
<comment type="caution">
    <text evidence="2">The sequence shown here is derived from an EMBL/GenBank/DDBJ whole genome shotgun (WGS) entry which is preliminary data.</text>
</comment>
<sequence>MLFQVPRLSDPMFVCYDLAVEKEFHPVILGLGDVIIPGYLISFCFTVDFAIVTRHMYGIVSIAGYGVGLFVTFAALTLMETAQPALIYLIPFTLLPVVVLALIRRELKILWTGEFVNHNIDGVTASESTTVQIDAELGSTLSLNWNEHR</sequence>
<evidence type="ECO:0000256" key="1">
    <source>
        <dbReference type="SAM" id="Phobius"/>
    </source>
</evidence>
<keyword evidence="3" id="KW-1185">Reference proteome</keyword>
<evidence type="ECO:0000313" key="3">
    <source>
        <dbReference type="Proteomes" id="UP001608902"/>
    </source>
</evidence>
<dbReference type="Proteomes" id="UP001608902">
    <property type="component" value="Unassembled WGS sequence"/>
</dbReference>
<feature type="transmembrane region" description="Helical" evidence="1">
    <location>
        <begin position="59"/>
        <end position="79"/>
    </location>
</feature>
<dbReference type="PANTHER" id="PTHR12174">
    <property type="entry name" value="SIGNAL PEPTIDE PEPTIDASE"/>
    <property type="match status" value="1"/>
</dbReference>